<accession>T1BSR2</accession>
<organism evidence="2">
    <name type="scientific">mine drainage metagenome</name>
    <dbReference type="NCBI Taxonomy" id="410659"/>
    <lineage>
        <taxon>unclassified sequences</taxon>
        <taxon>metagenomes</taxon>
        <taxon>ecological metagenomes</taxon>
    </lineage>
</organism>
<reference evidence="2" key="2">
    <citation type="journal article" date="2014" name="ISME J.">
        <title>Microbial stratification in low pH oxic and suboxic macroscopic growths along an acid mine drainage.</title>
        <authorList>
            <person name="Mendez-Garcia C."/>
            <person name="Mesa V."/>
            <person name="Sprenger R.R."/>
            <person name="Richter M."/>
            <person name="Diez M.S."/>
            <person name="Solano J."/>
            <person name="Bargiela R."/>
            <person name="Golyshina O.V."/>
            <person name="Manteca A."/>
            <person name="Ramos J.L."/>
            <person name="Gallego J.R."/>
            <person name="Llorente I."/>
            <person name="Martins Dos Santos V.A."/>
            <person name="Jensen O.N."/>
            <person name="Pelaez A.I."/>
            <person name="Sanchez J."/>
            <person name="Ferrer M."/>
        </authorList>
    </citation>
    <scope>NUCLEOTIDE SEQUENCE</scope>
</reference>
<reference evidence="2" key="1">
    <citation type="submission" date="2013-08" db="EMBL/GenBank/DDBJ databases">
        <authorList>
            <person name="Mendez C."/>
            <person name="Richter M."/>
            <person name="Ferrer M."/>
            <person name="Sanchez J."/>
        </authorList>
    </citation>
    <scope>NUCLEOTIDE SEQUENCE</scope>
</reference>
<dbReference type="EMBL" id="AUZZ01003727">
    <property type="protein sequence ID" value="EQD56224.1"/>
    <property type="molecule type" value="Genomic_DNA"/>
</dbReference>
<sequence>WITADHGQVPLDPARQVELGEAPEVLREMLRPLAGDRRGGYLTARPGRREALREALAARLPPGTKLLEMETAIRAGLWGPPPFHPEMADRLGDLLALPPAPAGLLQRYPASGPRTRSLRGGHGGLTPEELLVPLVAGQLDELSAPG</sequence>
<dbReference type="AlphaFoldDB" id="T1BSR2"/>
<name>T1BSR2_9ZZZZ</name>
<dbReference type="InterPro" id="IPR017850">
    <property type="entry name" value="Alkaline_phosphatase_core_sf"/>
</dbReference>
<gene>
    <name evidence="2" type="ORF">B2A_05365</name>
</gene>
<evidence type="ECO:0000256" key="1">
    <source>
        <dbReference type="SAM" id="MobiDB-lite"/>
    </source>
</evidence>
<dbReference type="SUPFAM" id="SSF53649">
    <property type="entry name" value="Alkaline phosphatase-like"/>
    <property type="match status" value="1"/>
</dbReference>
<protein>
    <submittedName>
        <fullName evidence="2">Type I phosphodiesterase/nucleotide pyrophosphatase</fullName>
    </submittedName>
</protein>
<proteinExistence type="predicted"/>
<evidence type="ECO:0000313" key="2">
    <source>
        <dbReference type="EMBL" id="EQD56224.1"/>
    </source>
</evidence>
<feature type="region of interest" description="Disordered" evidence="1">
    <location>
        <begin position="105"/>
        <end position="125"/>
    </location>
</feature>
<feature type="non-terminal residue" evidence="2">
    <location>
        <position position="1"/>
    </location>
</feature>
<comment type="caution">
    <text evidence="2">The sequence shown here is derived from an EMBL/GenBank/DDBJ whole genome shotgun (WGS) entry which is preliminary data.</text>
</comment>